<evidence type="ECO:0000313" key="1">
    <source>
        <dbReference type="EMBL" id="MBR0599514.1"/>
    </source>
</evidence>
<comment type="caution">
    <text evidence="1">The sequence shown here is derived from an EMBL/GenBank/DDBJ whole genome shotgun (WGS) entry which is preliminary data.</text>
</comment>
<organism evidence="1 2">
    <name type="scientific">Sinanaerobacter chloroacetimidivorans</name>
    <dbReference type="NCBI Taxonomy" id="2818044"/>
    <lineage>
        <taxon>Bacteria</taxon>
        <taxon>Bacillati</taxon>
        <taxon>Bacillota</taxon>
        <taxon>Clostridia</taxon>
        <taxon>Peptostreptococcales</taxon>
        <taxon>Anaerovoracaceae</taxon>
        <taxon>Sinanaerobacter</taxon>
    </lineage>
</organism>
<dbReference type="EMBL" id="JAGSND010000013">
    <property type="protein sequence ID" value="MBR0599514.1"/>
    <property type="molecule type" value="Genomic_DNA"/>
</dbReference>
<protein>
    <submittedName>
        <fullName evidence="1">HutP family protein</fullName>
    </submittedName>
</protein>
<dbReference type="CDD" id="cd11640">
    <property type="entry name" value="HutP"/>
    <property type="match status" value="1"/>
</dbReference>
<accession>A0A8J8B2P0</accession>
<evidence type="ECO:0000313" key="2">
    <source>
        <dbReference type="Proteomes" id="UP000675664"/>
    </source>
</evidence>
<sequence>MYDSVDVARAAIKLAITSNRAAEEQLIEKLKEKEIYGAAVDIGGDIVNSIHLVIERAIIASRKSGVTKECHVQDGAIAGASREALMQIAAKATGLNGGGKVAICRHREHLSVCIFMSIGLLHLNEVVIGLGHRSLPAN</sequence>
<reference evidence="1" key="1">
    <citation type="submission" date="2021-04" db="EMBL/GenBank/DDBJ databases">
        <title>Sinoanaerobacter chloroacetimidivorans sp. nov., an obligate anaerobic bacterium isolated from anaerobic sludge.</title>
        <authorList>
            <person name="Bao Y."/>
        </authorList>
    </citation>
    <scope>NUCLEOTIDE SEQUENCE</scope>
    <source>
        <strain evidence="1">BAD-6</strain>
    </source>
</reference>
<dbReference type="InterPro" id="IPR015111">
    <property type="entry name" value="Regulatory_HutP"/>
</dbReference>
<reference evidence="1" key="2">
    <citation type="submission" date="2021-04" db="EMBL/GenBank/DDBJ databases">
        <authorList>
            <person name="Liu J."/>
        </authorList>
    </citation>
    <scope>NUCLEOTIDE SEQUENCE</scope>
    <source>
        <strain evidence="1">BAD-6</strain>
    </source>
</reference>
<name>A0A8J8B2P0_9FIRM</name>
<keyword evidence="2" id="KW-1185">Reference proteome</keyword>
<dbReference type="Proteomes" id="UP000675664">
    <property type="component" value="Unassembled WGS sequence"/>
</dbReference>
<proteinExistence type="predicted"/>
<gene>
    <name evidence="1" type="ORF">KCX82_16625</name>
</gene>
<dbReference type="Pfam" id="PF09021">
    <property type="entry name" value="HutP"/>
    <property type="match status" value="1"/>
</dbReference>
<dbReference type="RefSeq" id="WP_227019640.1">
    <property type="nucleotide sequence ID" value="NZ_JAGSND010000013.1"/>
</dbReference>
<dbReference type="AlphaFoldDB" id="A0A8J8B2P0"/>